<name>A0A174Z659_9FIRM</name>
<evidence type="ECO:0000313" key="3">
    <source>
        <dbReference type="Proteomes" id="UP000095780"/>
    </source>
</evidence>
<dbReference type="AlphaFoldDB" id="A0A174Z659"/>
<proteinExistence type="predicted"/>
<sequence length="54" mass="6336">MIAFLIEVVKALVTFFAVCVGLGILYLVFVVVREVGWEVRRQNREKHEQEDKEE</sequence>
<evidence type="ECO:0000256" key="1">
    <source>
        <dbReference type="SAM" id="Phobius"/>
    </source>
</evidence>
<dbReference type="EMBL" id="CZBV01000001">
    <property type="protein sequence ID" value="CUQ80389.1"/>
    <property type="molecule type" value="Genomic_DNA"/>
</dbReference>
<dbReference type="RefSeq" id="WP_156330523.1">
    <property type="nucleotide sequence ID" value="NZ_CABIXW010000001.1"/>
</dbReference>
<keyword evidence="1" id="KW-1133">Transmembrane helix</keyword>
<feature type="transmembrane region" description="Helical" evidence="1">
    <location>
        <begin position="12"/>
        <end position="32"/>
    </location>
</feature>
<evidence type="ECO:0000313" key="2">
    <source>
        <dbReference type="EMBL" id="CUQ80389.1"/>
    </source>
</evidence>
<organism evidence="2 3">
    <name type="scientific">Lachnospira eligens</name>
    <dbReference type="NCBI Taxonomy" id="39485"/>
    <lineage>
        <taxon>Bacteria</taxon>
        <taxon>Bacillati</taxon>
        <taxon>Bacillota</taxon>
        <taxon>Clostridia</taxon>
        <taxon>Lachnospirales</taxon>
        <taxon>Lachnospiraceae</taxon>
        <taxon>Lachnospira</taxon>
    </lineage>
</organism>
<keyword evidence="1" id="KW-0812">Transmembrane</keyword>
<reference evidence="2 3" key="1">
    <citation type="submission" date="2015-09" db="EMBL/GenBank/DDBJ databases">
        <authorList>
            <consortium name="Pathogen Informatics"/>
        </authorList>
    </citation>
    <scope>NUCLEOTIDE SEQUENCE [LARGE SCALE GENOMIC DNA]</scope>
    <source>
        <strain evidence="2 3">2789STDY5834878</strain>
    </source>
</reference>
<accession>A0A174Z659</accession>
<keyword evidence="1" id="KW-0472">Membrane</keyword>
<gene>
    <name evidence="2" type="ORF">ERS852492_00486</name>
</gene>
<dbReference type="Proteomes" id="UP000095780">
    <property type="component" value="Unassembled WGS sequence"/>
</dbReference>
<protein>
    <submittedName>
        <fullName evidence="2">Uncharacterized protein</fullName>
    </submittedName>
</protein>